<proteinExistence type="predicted"/>
<accession>A0ABQ6GQY0</accession>
<dbReference type="RefSeq" id="WP_284244248.1">
    <property type="nucleotide sequence ID" value="NZ_BSST01000001.1"/>
</dbReference>
<keyword evidence="1" id="KW-0812">Transmembrane</keyword>
<dbReference type="EMBL" id="BSST01000001">
    <property type="protein sequence ID" value="GLX78363.1"/>
    <property type="molecule type" value="Genomic_DNA"/>
</dbReference>
<protein>
    <submittedName>
        <fullName evidence="3">Uncharacterized protein</fullName>
    </submittedName>
</protein>
<dbReference type="Proteomes" id="UP001157186">
    <property type="component" value="Unassembled WGS sequence"/>
</dbReference>
<name>A0ABQ6GQY0_9GAMM</name>
<gene>
    <name evidence="3" type="ORF">tinsulaeT_17030</name>
</gene>
<feature type="chain" id="PRO_5047011761" evidence="2">
    <location>
        <begin position="23"/>
        <end position="288"/>
    </location>
</feature>
<keyword evidence="4" id="KW-1185">Reference proteome</keyword>
<organism evidence="3 4">
    <name type="scientific">Thalassotalea insulae</name>
    <dbReference type="NCBI Taxonomy" id="2056778"/>
    <lineage>
        <taxon>Bacteria</taxon>
        <taxon>Pseudomonadati</taxon>
        <taxon>Pseudomonadota</taxon>
        <taxon>Gammaproteobacteria</taxon>
        <taxon>Alteromonadales</taxon>
        <taxon>Colwelliaceae</taxon>
        <taxon>Thalassotalea</taxon>
    </lineage>
</organism>
<feature type="signal peptide" evidence="2">
    <location>
        <begin position="1"/>
        <end position="22"/>
    </location>
</feature>
<sequence>MSCFKRVFAKLLLVLALPSAHAGLIDLGVADKYTMAVGQYDFFGMPVGGNLNLGSEAWIHGSVAASNYIGFGSGAIVYGDACSANITAGADVSGTASECSDVVKENSAVFDQLSLDIAQANEQAGALGGIDFGAINSSVAIQANAYDALAVSAIDLTSGEYLTINGSASDQLILNISGNAFVGSGAGILLTGGLTSANVFFNFINDGQTTFNFGGANISGTFLANNGAFIAGDGAQLDDVRFYTNNTLIANVQTVRTKTPVEVPEPSTILVFLIGISFLLVRANFKHS</sequence>
<evidence type="ECO:0000256" key="1">
    <source>
        <dbReference type="SAM" id="Phobius"/>
    </source>
</evidence>
<comment type="caution">
    <text evidence="3">The sequence shown here is derived from an EMBL/GenBank/DDBJ whole genome shotgun (WGS) entry which is preliminary data.</text>
</comment>
<evidence type="ECO:0000313" key="3">
    <source>
        <dbReference type="EMBL" id="GLX78363.1"/>
    </source>
</evidence>
<dbReference type="InterPro" id="IPR013424">
    <property type="entry name" value="Ice-binding_C"/>
</dbReference>
<evidence type="ECO:0000256" key="2">
    <source>
        <dbReference type="SAM" id="SignalP"/>
    </source>
</evidence>
<evidence type="ECO:0000313" key="4">
    <source>
        <dbReference type="Proteomes" id="UP001157186"/>
    </source>
</evidence>
<feature type="transmembrane region" description="Helical" evidence="1">
    <location>
        <begin position="267"/>
        <end position="285"/>
    </location>
</feature>
<dbReference type="NCBIfam" id="TIGR02595">
    <property type="entry name" value="PEP_CTERM"/>
    <property type="match status" value="1"/>
</dbReference>
<reference evidence="3 4" key="1">
    <citation type="submission" date="2023-03" db="EMBL/GenBank/DDBJ databases">
        <title>Draft genome sequence of Thalassotalea insulae KCTC 62186T.</title>
        <authorList>
            <person name="Sawabe T."/>
        </authorList>
    </citation>
    <scope>NUCLEOTIDE SEQUENCE [LARGE SCALE GENOMIC DNA]</scope>
    <source>
        <strain evidence="3 4">KCTC 62186</strain>
    </source>
</reference>
<keyword evidence="1" id="KW-0472">Membrane</keyword>
<keyword evidence="2" id="KW-0732">Signal</keyword>
<keyword evidence="1" id="KW-1133">Transmembrane helix</keyword>